<dbReference type="Proteomes" id="UP001157091">
    <property type="component" value="Unassembled WGS sequence"/>
</dbReference>
<name>A0ABQ6I5R0_9MICO</name>
<accession>A0ABQ6I5R0</accession>
<comment type="caution">
    <text evidence="1">The sequence shown here is derived from an EMBL/GenBank/DDBJ whole genome shotgun (WGS) entry which is preliminary data.</text>
</comment>
<keyword evidence="2" id="KW-1185">Reference proteome</keyword>
<evidence type="ECO:0000313" key="1">
    <source>
        <dbReference type="EMBL" id="GMA25110.1"/>
    </source>
</evidence>
<sequence length="49" mass="5412">MKNDETVFTLATDTATSTRAGQIKTLASKYVSQWNTIRKHVQKCGTIAP</sequence>
<gene>
    <name evidence="1" type="ORF">GCM10025864_28690</name>
</gene>
<proteinExistence type="predicted"/>
<dbReference type="RefSeq" id="WP_284293753.1">
    <property type="nucleotide sequence ID" value="NZ_BSUK01000001.1"/>
</dbReference>
<protein>
    <recommendedName>
        <fullName evidence="3">Transposase</fullName>
    </recommendedName>
</protein>
<organism evidence="1 2">
    <name type="scientific">Luteimicrobium album</name>
    <dbReference type="NCBI Taxonomy" id="1054550"/>
    <lineage>
        <taxon>Bacteria</taxon>
        <taxon>Bacillati</taxon>
        <taxon>Actinomycetota</taxon>
        <taxon>Actinomycetes</taxon>
        <taxon>Micrococcales</taxon>
        <taxon>Luteimicrobium</taxon>
    </lineage>
</organism>
<dbReference type="EMBL" id="BSUK01000001">
    <property type="protein sequence ID" value="GMA25110.1"/>
    <property type="molecule type" value="Genomic_DNA"/>
</dbReference>
<evidence type="ECO:0008006" key="3">
    <source>
        <dbReference type="Google" id="ProtNLM"/>
    </source>
</evidence>
<reference evidence="2" key="1">
    <citation type="journal article" date="2019" name="Int. J. Syst. Evol. Microbiol.">
        <title>The Global Catalogue of Microorganisms (GCM) 10K type strain sequencing project: providing services to taxonomists for standard genome sequencing and annotation.</title>
        <authorList>
            <consortium name="The Broad Institute Genomics Platform"/>
            <consortium name="The Broad Institute Genome Sequencing Center for Infectious Disease"/>
            <person name="Wu L."/>
            <person name="Ma J."/>
        </authorList>
    </citation>
    <scope>NUCLEOTIDE SEQUENCE [LARGE SCALE GENOMIC DNA]</scope>
    <source>
        <strain evidence="2">NBRC 106348</strain>
    </source>
</reference>
<evidence type="ECO:0000313" key="2">
    <source>
        <dbReference type="Proteomes" id="UP001157091"/>
    </source>
</evidence>